<feature type="coiled-coil region" evidence="1">
    <location>
        <begin position="330"/>
        <end position="469"/>
    </location>
</feature>
<feature type="coiled-coil region" evidence="1">
    <location>
        <begin position="44"/>
        <end position="252"/>
    </location>
</feature>
<evidence type="ECO:0000313" key="3">
    <source>
        <dbReference type="Proteomes" id="UP001458880"/>
    </source>
</evidence>
<dbReference type="GO" id="GO:0005929">
    <property type="term" value="C:cilium"/>
    <property type="evidence" value="ECO:0007669"/>
    <property type="project" value="TreeGrafter"/>
</dbReference>
<dbReference type="PANTHER" id="PTHR31432:SF0">
    <property type="entry name" value="INTRAFLAGELLAR TRANSPORT PROTEIN 74 HOMOLOG"/>
    <property type="match status" value="1"/>
</dbReference>
<protein>
    <submittedName>
        <fullName evidence="2">Uncharacterized protein</fullName>
    </submittedName>
</protein>
<proteinExistence type="predicted"/>
<dbReference type="EMBL" id="JASPKY010000522">
    <property type="protein sequence ID" value="KAK9694093.1"/>
    <property type="molecule type" value="Genomic_DNA"/>
</dbReference>
<name>A0AAW1IWE6_POPJA</name>
<dbReference type="InterPro" id="IPR029602">
    <property type="entry name" value="IFT74"/>
</dbReference>
<accession>A0AAW1IWE6</accession>
<dbReference type="GO" id="GO:0035735">
    <property type="term" value="P:intraciliary transport involved in cilium assembly"/>
    <property type="evidence" value="ECO:0007669"/>
    <property type="project" value="TreeGrafter"/>
</dbReference>
<evidence type="ECO:0000256" key="1">
    <source>
        <dbReference type="SAM" id="Coils"/>
    </source>
</evidence>
<organism evidence="2 3">
    <name type="scientific">Popillia japonica</name>
    <name type="common">Japanese beetle</name>
    <dbReference type="NCBI Taxonomy" id="7064"/>
    <lineage>
        <taxon>Eukaryota</taxon>
        <taxon>Metazoa</taxon>
        <taxon>Ecdysozoa</taxon>
        <taxon>Arthropoda</taxon>
        <taxon>Hexapoda</taxon>
        <taxon>Insecta</taxon>
        <taxon>Pterygota</taxon>
        <taxon>Neoptera</taxon>
        <taxon>Endopterygota</taxon>
        <taxon>Coleoptera</taxon>
        <taxon>Polyphaga</taxon>
        <taxon>Scarabaeiformia</taxon>
        <taxon>Scarabaeidae</taxon>
        <taxon>Rutelinae</taxon>
        <taxon>Popillia</taxon>
    </lineage>
</organism>
<evidence type="ECO:0000313" key="2">
    <source>
        <dbReference type="EMBL" id="KAK9694093.1"/>
    </source>
</evidence>
<gene>
    <name evidence="2" type="ORF">QE152_g33754</name>
</gene>
<keyword evidence="3" id="KW-1185">Reference proteome</keyword>
<dbReference type="Proteomes" id="UP001458880">
    <property type="component" value="Unassembled WGS sequence"/>
</dbReference>
<comment type="caution">
    <text evidence="2">The sequence shown here is derived from an EMBL/GenBank/DDBJ whole genome shotgun (WGS) entry which is preliminary data.</text>
</comment>
<dbReference type="AlphaFoldDB" id="A0AAW1IWE6"/>
<dbReference type="PANTHER" id="PTHR31432">
    <property type="entry name" value="INTRAFLAGELLAR TRANSPORT PROTEIN 74 HOMOLOG"/>
    <property type="match status" value="1"/>
</dbReference>
<dbReference type="GO" id="GO:0030992">
    <property type="term" value="C:intraciliary transport particle B"/>
    <property type="evidence" value="ECO:0007669"/>
    <property type="project" value="InterPro"/>
</dbReference>
<dbReference type="GO" id="GO:0048487">
    <property type="term" value="F:beta-tubulin binding"/>
    <property type="evidence" value="ECO:0007669"/>
    <property type="project" value="InterPro"/>
</dbReference>
<reference evidence="2 3" key="1">
    <citation type="journal article" date="2024" name="BMC Genomics">
        <title>De novo assembly and annotation of Popillia japonica's genome with initial clues to its potential as an invasive pest.</title>
        <authorList>
            <person name="Cucini C."/>
            <person name="Boschi S."/>
            <person name="Funari R."/>
            <person name="Cardaioli E."/>
            <person name="Iannotti N."/>
            <person name="Marturano G."/>
            <person name="Paoli F."/>
            <person name="Bruttini M."/>
            <person name="Carapelli A."/>
            <person name="Frati F."/>
            <person name="Nardi F."/>
        </authorList>
    </citation>
    <scope>NUCLEOTIDE SEQUENCE [LARGE SCALE GENOMIC DNA]</scope>
    <source>
        <strain evidence="2">DMR45628</strain>
    </source>
</reference>
<sequence length="477" mass="55908">MHLSKTKEQELVAETEQIKKDNETGAYNTALEMHLSKTKEQELVAETEQIKKDNETKLKELDNLFNEKLKLQDRMNKVSKKLDEVSIIKLKELDNLFNEKLKLQDRMNKVSKKLDESERAMNEMVEQLPAEEKEKYHEIVKENNKILQGIDSLQEQIKQEKEKAEHLKTIVGQSQEKQEIVQLLQTLQRLESQKSELAAFIENTLTPSQQREALLQQVKQDKADIEVLQKMKLKLEEETKFKTERLAELEREMDGKDNARLKKHKELRERGEHMDAFIASFDEKSATIKEHMADGLAELDLEEFGKIQIDSGDQSLEAWNKRLSAISAQRDKLKAFVTRYETELEKLKQKKIDMLTKIEDMKNVDRKKQEFEQEKLDLEEECEALKAKLESTQAAVVEAQRKNNEILKKLEENPSYHKVIKLEKEIETLESRHRELDDVLQSEKSNKVVEELSNSVDELLRKRNEQLIAALRNKKHV</sequence>
<keyword evidence="1" id="KW-0175">Coiled coil</keyword>